<dbReference type="Gene3D" id="3.40.1190.20">
    <property type="match status" value="1"/>
</dbReference>
<accession>A0ABW4WAM0</accession>
<dbReference type="InterPro" id="IPR007710">
    <property type="entry name" value="Nucleoside_deoxyribTrfase"/>
</dbReference>
<gene>
    <name evidence="2" type="ORF">ACFSQT_08835</name>
</gene>
<comment type="caution">
    <text evidence="2">The sequence shown here is derived from an EMBL/GenBank/DDBJ whole genome shotgun (WGS) entry which is preliminary data.</text>
</comment>
<sequence>MSRDVTVAGGVYHERCLQPEWDHIFGSAGRAAFSIAQLASGRVQLRGYANSRLSDRIAVEAELADVQLDLLGTEQAVTFDYVHTLSIPLISPPPALLKRLPDIKVENSIVIRYGMIESDVVVSANIAVYDPQSAFDAQPFRRNGSSAARLGVVLNRLEMRSITGTDNPRDGANWLFHNDGAEVVVLKMGALGALVLTPDHQQQIPLYESDSVWKLGSGDVFSSTFAGLWAIEGRDPVEAADLASRATAWYCNSRTLPPPTPDGLMSARATPIKPGSGRIYLAAPFFDLGQRWLVEEARLALIDAGADVFSPVHEIGPGKADVVAPADLIGLDGCDVIFAILNGMDPGTVFEVGYARKKGIPIVALAENEKEEDLKMFVGSGTIVAQDFVTAIYKAIWSLPK</sequence>
<reference evidence="3" key="1">
    <citation type="journal article" date="2019" name="Int. J. Syst. Evol. Microbiol.">
        <title>The Global Catalogue of Microorganisms (GCM) 10K type strain sequencing project: providing services to taxonomists for standard genome sequencing and annotation.</title>
        <authorList>
            <consortium name="The Broad Institute Genomics Platform"/>
            <consortium name="The Broad Institute Genome Sequencing Center for Infectious Disease"/>
            <person name="Wu L."/>
            <person name="Ma J."/>
        </authorList>
    </citation>
    <scope>NUCLEOTIDE SEQUENCE [LARGE SCALE GENOMIC DNA]</scope>
    <source>
        <strain evidence="3">CGMCC 1.16226</strain>
    </source>
</reference>
<keyword evidence="2" id="KW-0808">Transferase</keyword>
<evidence type="ECO:0000313" key="2">
    <source>
        <dbReference type="EMBL" id="MFD2053206.1"/>
    </source>
</evidence>
<organism evidence="2 3">
    <name type="scientific">Mesorhizobium calcicola</name>
    <dbReference type="NCBI Taxonomy" id="1300310"/>
    <lineage>
        <taxon>Bacteria</taxon>
        <taxon>Pseudomonadati</taxon>
        <taxon>Pseudomonadota</taxon>
        <taxon>Alphaproteobacteria</taxon>
        <taxon>Hyphomicrobiales</taxon>
        <taxon>Phyllobacteriaceae</taxon>
        <taxon>Mesorhizobium</taxon>
    </lineage>
</organism>
<keyword evidence="2" id="KW-0418">Kinase</keyword>
<name>A0ABW4WAM0_9HYPH</name>
<dbReference type="RefSeq" id="WP_095090275.1">
    <property type="nucleotide sequence ID" value="NZ_JBHUGY010000016.1"/>
</dbReference>
<dbReference type="Proteomes" id="UP001597349">
    <property type="component" value="Unassembled WGS sequence"/>
</dbReference>
<dbReference type="GO" id="GO:0016301">
    <property type="term" value="F:kinase activity"/>
    <property type="evidence" value="ECO:0007669"/>
    <property type="project" value="UniProtKB-KW"/>
</dbReference>
<feature type="domain" description="Carbohydrate kinase PfkB" evidence="1">
    <location>
        <begin position="153"/>
        <end position="253"/>
    </location>
</feature>
<dbReference type="Pfam" id="PF05014">
    <property type="entry name" value="Nuc_deoxyrib_tr"/>
    <property type="match status" value="1"/>
</dbReference>
<dbReference type="InterPro" id="IPR011611">
    <property type="entry name" value="PfkB_dom"/>
</dbReference>
<dbReference type="EMBL" id="JBHUGY010000016">
    <property type="protein sequence ID" value="MFD2053206.1"/>
    <property type="molecule type" value="Genomic_DNA"/>
</dbReference>
<dbReference type="InterPro" id="IPR029056">
    <property type="entry name" value="Ribokinase-like"/>
</dbReference>
<dbReference type="Gene3D" id="3.40.50.450">
    <property type="match status" value="1"/>
</dbReference>
<keyword evidence="3" id="KW-1185">Reference proteome</keyword>
<dbReference type="SUPFAM" id="SSF52309">
    <property type="entry name" value="N-(deoxy)ribosyltransferase-like"/>
    <property type="match status" value="1"/>
</dbReference>
<protein>
    <submittedName>
        <fullName evidence="2">PfkB family carbohydrate kinase</fullName>
    </submittedName>
</protein>
<dbReference type="Pfam" id="PF00294">
    <property type="entry name" value="PfkB"/>
    <property type="match status" value="1"/>
</dbReference>
<proteinExistence type="predicted"/>
<dbReference type="SUPFAM" id="SSF53613">
    <property type="entry name" value="Ribokinase-like"/>
    <property type="match status" value="1"/>
</dbReference>
<evidence type="ECO:0000259" key="1">
    <source>
        <dbReference type="Pfam" id="PF00294"/>
    </source>
</evidence>
<evidence type="ECO:0000313" key="3">
    <source>
        <dbReference type="Proteomes" id="UP001597349"/>
    </source>
</evidence>